<feature type="transmembrane region" description="Helical" evidence="5">
    <location>
        <begin position="98"/>
        <end position="117"/>
    </location>
</feature>
<feature type="transmembrane region" description="Helical" evidence="5">
    <location>
        <begin position="42"/>
        <end position="60"/>
    </location>
</feature>
<feature type="transmembrane region" description="Helical" evidence="5">
    <location>
        <begin position="202"/>
        <end position="222"/>
    </location>
</feature>
<dbReference type="InterPro" id="IPR051598">
    <property type="entry name" value="TSUP/Inactive_protease-like"/>
</dbReference>
<comment type="similarity">
    <text evidence="5">Belongs to the 4-toluene sulfonate uptake permease (TSUP) (TC 2.A.102) family.</text>
</comment>
<comment type="subcellular location">
    <subcellularLocation>
        <location evidence="5">Cell membrane</location>
        <topology evidence="5">Multi-pass membrane protein</topology>
    </subcellularLocation>
    <subcellularLocation>
        <location evidence="1">Membrane</location>
        <topology evidence="1">Multi-pass membrane protein</topology>
    </subcellularLocation>
</comment>
<feature type="transmembrane region" description="Helical" evidence="5">
    <location>
        <begin position="228"/>
        <end position="247"/>
    </location>
</feature>
<keyword evidence="4 5" id="KW-0472">Membrane</keyword>
<feature type="transmembrane region" description="Helical" evidence="5">
    <location>
        <begin position="138"/>
        <end position="163"/>
    </location>
</feature>
<keyword evidence="3 5" id="KW-1133">Transmembrane helix</keyword>
<evidence type="ECO:0000256" key="5">
    <source>
        <dbReference type="RuleBase" id="RU363041"/>
    </source>
</evidence>
<protein>
    <recommendedName>
        <fullName evidence="5">Probable membrane transporter protein</fullName>
    </recommendedName>
</protein>
<comment type="caution">
    <text evidence="6">The sequence shown here is derived from an EMBL/GenBank/DDBJ whole genome shotgun (WGS) entry which is preliminary data.</text>
</comment>
<dbReference type="EMBL" id="JBDIVE010000001">
    <property type="protein sequence ID" value="MEN3067060.1"/>
    <property type="molecule type" value="Genomic_DNA"/>
</dbReference>
<dbReference type="PANTHER" id="PTHR43701:SF2">
    <property type="entry name" value="MEMBRANE TRANSPORTER PROTEIN YJNA-RELATED"/>
    <property type="match status" value="1"/>
</dbReference>
<evidence type="ECO:0000256" key="2">
    <source>
        <dbReference type="ARBA" id="ARBA00022692"/>
    </source>
</evidence>
<sequence length="248" mass="25653">MQFLILLAAGLALGAAGGLLGIGGGIIAIPLLSLYFGMDQHLAQGTALLLIVPNVVLACFKYHRRQPLDLRAVAAMCTLAAVFAFVSARLTIALPAQWLQWAFASFLVVVALYYLYAGASLSRTPQRSPLLASQHLPWLGVLSGVMSGVFSVGGGLVVTPALVSIFGFSQTRAQGFALAMVVPGALAAFASATLAGHVSWQIGIPLAIGGLSSVSWGVALAYRLPAAMLRGAFSLALLLSAALMFAWG</sequence>
<gene>
    <name evidence="6" type="ORF">ABDB84_01145</name>
</gene>
<name>A0ABU9YTP2_9RHOO</name>
<feature type="transmembrane region" description="Helical" evidence="5">
    <location>
        <begin position="72"/>
        <end position="92"/>
    </location>
</feature>
<organism evidence="6 7">
    <name type="scientific">Uliginosibacterium sediminicola</name>
    <dbReference type="NCBI Taxonomy" id="2024550"/>
    <lineage>
        <taxon>Bacteria</taxon>
        <taxon>Pseudomonadati</taxon>
        <taxon>Pseudomonadota</taxon>
        <taxon>Betaproteobacteria</taxon>
        <taxon>Rhodocyclales</taxon>
        <taxon>Zoogloeaceae</taxon>
        <taxon>Uliginosibacterium</taxon>
    </lineage>
</organism>
<keyword evidence="7" id="KW-1185">Reference proteome</keyword>
<evidence type="ECO:0000256" key="1">
    <source>
        <dbReference type="ARBA" id="ARBA00004141"/>
    </source>
</evidence>
<evidence type="ECO:0000256" key="4">
    <source>
        <dbReference type="ARBA" id="ARBA00023136"/>
    </source>
</evidence>
<dbReference type="RefSeq" id="WP_345917828.1">
    <property type="nucleotide sequence ID" value="NZ_JBDIVE010000001.1"/>
</dbReference>
<reference evidence="6 7" key="1">
    <citation type="journal article" date="2018" name="Int. J. Syst. Evol. Microbiol.">
        <title>Uliginosibacterium sediminicola sp. nov., isolated from freshwater sediment.</title>
        <authorList>
            <person name="Hwang W.M."/>
            <person name="Kim S.M."/>
            <person name="Kang K."/>
            <person name="Ahn T.Y."/>
        </authorList>
    </citation>
    <scope>NUCLEOTIDE SEQUENCE [LARGE SCALE GENOMIC DNA]</scope>
    <source>
        <strain evidence="6 7">M1-21</strain>
    </source>
</reference>
<evidence type="ECO:0000256" key="3">
    <source>
        <dbReference type="ARBA" id="ARBA00022989"/>
    </source>
</evidence>
<keyword evidence="2 5" id="KW-0812">Transmembrane</keyword>
<feature type="transmembrane region" description="Helical" evidence="5">
    <location>
        <begin position="175"/>
        <end position="195"/>
    </location>
</feature>
<dbReference type="PANTHER" id="PTHR43701">
    <property type="entry name" value="MEMBRANE TRANSPORTER PROTEIN MJ0441-RELATED"/>
    <property type="match status" value="1"/>
</dbReference>
<evidence type="ECO:0000313" key="6">
    <source>
        <dbReference type="EMBL" id="MEN3067060.1"/>
    </source>
</evidence>
<dbReference type="InterPro" id="IPR002781">
    <property type="entry name" value="TM_pro_TauE-like"/>
</dbReference>
<keyword evidence="5" id="KW-1003">Cell membrane</keyword>
<accession>A0ABU9YTP2</accession>
<dbReference type="Proteomes" id="UP001410394">
    <property type="component" value="Unassembled WGS sequence"/>
</dbReference>
<evidence type="ECO:0000313" key="7">
    <source>
        <dbReference type="Proteomes" id="UP001410394"/>
    </source>
</evidence>
<dbReference type="Pfam" id="PF01925">
    <property type="entry name" value="TauE"/>
    <property type="match status" value="1"/>
</dbReference>
<proteinExistence type="inferred from homology"/>